<keyword evidence="1" id="KW-0067">ATP-binding</keyword>
<feature type="domain" description="ATP-grasp" evidence="2">
    <location>
        <begin position="66"/>
        <end position="245"/>
    </location>
</feature>
<keyword evidence="1" id="KW-0547">Nucleotide-binding</keyword>
<evidence type="ECO:0000313" key="3">
    <source>
        <dbReference type="EMBL" id="MBB6629299.1"/>
    </source>
</evidence>
<dbReference type="AlphaFoldDB" id="A0A7X0RLJ7"/>
<protein>
    <submittedName>
        <fullName evidence="3">ATP-grasp domain-containing protein</fullName>
    </submittedName>
</protein>
<comment type="caution">
    <text evidence="3">The sequence shown here is derived from an EMBL/GenBank/DDBJ whole genome shotgun (WGS) entry which is preliminary data.</text>
</comment>
<dbReference type="PROSITE" id="PS50975">
    <property type="entry name" value="ATP_GRASP"/>
    <property type="match status" value="1"/>
</dbReference>
<dbReference type="GO" id="GO:0046872">
    <property type="term" value="F:metal ion binding"/>
    <property type="evidence" value="ECO:0007669"/>
    <property type="project" value="InterPro"/>
</dbReference>
<dbReference type="SUPFAM" id="SSF56059">
    <property type="entry name" value="Glutathione synthetase ATP-binding domain-like"/>
    <property type="match status" value="1"/>
</dbReference>
<dbReference type="Proteomes" id="UP000523955">
    <property type="component" value="Unassembled WGS sequence"/>
</dbReference>
<accession>A0A7X0RLJ7</accession>
<dbReference type="InterPro" id="IPR011761">
    <property type="entry name" value="ATP-grasp"/>
</dbReference>
<dbReference type="GO" id="GO:0005524">
    <property type="term" value="F:ATP binding"/>
    <property type="evidence" value="ECO:0007669"/>
    <property type="project" value="UniProtKB-UniRule"/>
</dbReference>
<evidence type="ECO:0000259" key="2">
    <source>
        <dbReference type="PROSITE" id="PS50975"/>
    </source>
</evidence>
<dbReference type="Gene3D" id="3.30.470.20">
    <property type="entry name" value="ATP-grasp fold, B domain"/>
    <property type="match status" value="1"/>
</dbReference>
<dbReference type="RefSeq" id="WP_185254267.1">
    <property type="nucleotide sequence ID" value="NZ_JACKXE010000001.1"/>
</dbReference>
<dbReference type="Pfam" id="PF15632">
    <property type="entry name" value="ATPgrasp_Ter"/>
    <property type="match status" value="1"/>
</dbReference>
<gene>
    <name evidence="3" type="ORF">H5V45_18375</name>
</gene>
<evidence type="ECO:0000256" key="1">
    <source>
        <dbReference type="PROSITE-ProRule" id="PRU00409"/>
    </source>
</evidence>
<organism evidence="3 4">
    <name type="scientific">Nocardioides luti</name>
    <dbReference type="NCBI Taxonomy" id="2761101"/>
    <lineage>
        <taxon>Bacteria</taxon>
        <taxon>Bacillati</taxon>
        <taxon>Actinomycetota</taxon>
        <taxon>Actinomycetes</taxon>
        <taxon>Propionibacteriales</taxon>
        <taxon>Nocardioidaceae</taxon>
        <taxon>Nocardioides</taxon>
    </lineage>
</organism>
<proteinExistence type="predicted"/>
<reference evidence="3 4" key="1">
    <citation type="submission" date="2020-08" db="EMBL/GenBank/DDBJ databases">
        <authorList>
            <person name="Seo M.-J."/>
        </authorList>
    </citation>
    <scope>NUCLEOTIDE SEQUENCE [LARGE SCALE GENOMIC DNA]</scope>
    <source>
        <strain evidence="3 4">KIGAM211</strain>
    </source>
</reference>
<keyword evidence="4" id="KW-1185">Reference proteome</keyword>
<evidence type="ECO:0000313" key="4">
    <source>
        <dbReference type="Proteomes" id="UP000523955"/>
    </source>
</evidence>
<sequence length="314" mass="33661">MEWHELGEDVVASVTSAVTAGGYDVVLPGGDAELLALSEARDDIPCVVPYGTRESVRCILDKLAMTEAAARVGLGVPRTRPATDEEIDTVTATMVLKSRSHALLRSETLVSDDPAELRAAADAMRASGAEPILQEHCDGRLIAVSLVLGDDARVLAAVQQQATGLWPPEAGISVSAETVETDPVLVEQLAGFLDSIGWRGLAEAQFLETRRGPLLIDVNGRCYGSMALASAAGVDLAAVWATSSIGEDVIAPAAEAGVRYQWLYGDVRRGWRSGRDVLGPLVKSWRATHSVWSLRDPKPSMSYLRTLFRSVRDR</sequence>
<dbReference type="EMBL" id="JACKXE010000001">
    <property type="protein sequence ID" value="MBB6629299.1"/>
    <property type="molecule type" value="Genomic_DNA"/>
</dbReference>
<name>A0A7X0RLJ7_9ACTN</name>